<feature type="repeat" description="PPR" evidence="2">
    <location>
        <begin position="373"/>
        <end position="407"/>
    </location>
</feature>
<feature type="repeat" description="PPR" evidence="2">
    <location>
        <begin position="199"/>
        <end position="233"/>
    </location>
</feature>
<feature type="repeat" description="PPR" evidence="2">
    <location>
        <begin position="269"/>
        <end position="303"/>
    </location>
</feature>
<feature type="repeat" description="PPR" evidence="2">
    <location>
        <begin position="304"/>
        <end position="338"/>
    </location>
</feature>
<feature type="repeat" description="PPR" evidence="2">
    <location>
        <begin position="1264"/>
        <end position="1298"/>
    </location>
</feature>
<feature type="repeat" description="PPR" evidence="2">
    <location>
        <begin position="727"/>
        <end position="761"/>
    </location>
</feature>
<feature type="repeat" description="PPR" evidence="2">
    <location>
        <begin position="1042"/>
        <end position="1076"/>
    </location>
</feature>
<dbReference type="Gene3D" id="1.25.40.10">
    <property type="entry name" value="Tetratricopeptide repeat domain"/>
    <property type="match status" value="10"/>
</dbReference>
<sequence length="1396" mass="157715">MIFRIRCCDKVFLRILVGGRLYSSGETVQDSPDITKKICKIMMSCPKVGLDVALDQSGIRVSEDVVEQVLAKFENAGMLAHRFFEWAGKQRNYVHSIRAYHIMIESLAKIRQYEIMWDLVNSMRTKGILNIETFCIIMRKYARAQKVNEAVYTFNIMKKYDVPPNLAAFNGLLSALCKSKNVGKAQEIFDAMNNQFCPDSKTYSILLEGWGRAPNLPKARAIFREMVDSGCNPDIVTYGIMVDILCKAGRTHEAVDVINEMEFSGCQPTSFIYSVLIHTYGIENRIEDAIDTFLQMEQNGVEPDVAVYNALISAFCKVNKFQNAYKVVDDMDKKGVRPNSRTCNILINGLIGRGETDEAFKVFRRMTKVCEPDADTYTMMIKMFCEREELEIALKVWKYMERKQFAPSMHTFSALINGLCDKGDVSRACVLMEEMMERGIRPGRHTFGRLRQLLLKEGRGDVLEFLHEKMNLLVKEPLCDSLQSHFGHFLHCAPLFVDSSSSAAVPAILLLNQRHIRSVRRLNEDRQIECTKEIGGDFKSKEQGDAILKQLGLNSEAEKIGDFGEISHSGFSQTHTNVVKNEYSICSVAIMQKFLHSPIFRSIKPQHFTPSSSFCSLSDNALENLNITNEVLALINSVHPIGPALQNLVPFLNREVIISVLQSQTQLKKDPRICFRFFIWAAQKARFRSGLSHNLILDMLLSCESGNSFHLYWSVLDELRDEKLPVPADAFVVLILGYWRLKKAEKAVETFGRMKDYECKPNLAVYNVILHVLVKKDVILLALAVYNMMLKSKCRIGCDTYSVLIDGLCKCGMTEYALNLFDEMTERGILPSRITYTVIMSGLCKAKRTHDAHRLFKLMKSSGCMPDAATYNALLDGFCKCGQIDEAFALFESFRNDGYKVGIRGFSCLIDGLIRAKRLSEAEEMFQKVYDVGSEPDLVLYTIMMRGLCEAGRMKDAVNILRDMIGKGLVPDTKCYNVLIKGFCDIGLLDQARSLKLEISQHNHFPSTCTYTILVCGLCRNGLLGEAQQIFNEMEKLGCFPSAVTFNALIDGLSKAGKLEEAHLMLYKMEIGKNPSLFLRLSQGADRILDSASLQKMVDNLVNSGLILKAYKLLMQLADSGVVPNITTYNTLINGLCKAGQVNGALKLFEELQLKGHFPDSVTYATLIEGLQRVDREGDAYKLFEQMIANGCKPSSSVYKTLMTWSCRRRKISVAFSFWLKYIRNLSGLQGEALKLTEESFQNGDLVKAVRSLLEIDTKLADFDSAPYNIWLVGLCQADRVEEALKTFSILEEFDVTVSAPGCVKLIYSLCSEKKLNEAVDIFLYTMEKGHRLMPPVCNSLLKVLLSSKDKAGLAFELLDKMKSMGYDLNSFLRRSTKSRLHHHYRMRKRENVSNM</sequence>
<dbReference type="GO" id="GO:0003729">
    <property type="term" value="F:mRNA binding"/>
    <property type="evidence" value="ECO:0007669"/>
    <property type="project" value="TreeGrafter"/>
</dbReference>
<dbReference type="InterPro" id="IPR011990">
    <property type="entry name" value="TPR-like_helical_dom_sf"/>
</dbReference>
<dbReference type="Proteomes" id="UP000504604">
    <property type="component" value="Linkage group LG4"/>
</dbReference>
<dbReference type="Pfam" id="PF01535">
    <property type="entry name" value="PPR"/>
    <property type="match status" value="6"/>
</dbReference>
<feature type="repeat" description="PPR" evidence="2">
    <location>
        <begin position="972"/>
        <end position="1006"/>
    </location>
</feature>
<feature type="repeat" description="PPR" evidence="2">
    <location>
        <begin position="130"/>
        <end position="164"/>
    </location>
</feature>
<proteinExistence type="predicted"/>
<dbReference type="OrthoDB" id="185373at2759"/>
<dbReference type="GeneID" id="105159827"/>
<feature type="repeat" description="PPR" evidence="2">
    <location>
        <begin position="902"/>
        <end position="936"/>
    </location>
</feature>
<dbReference type="NCBIfam" id="TIGR00756">
    <property type="entry name" value="PPR"/>
    <property type="match status" value="18"/>
</dbReference>
<keyword evidence="1" id="KW-0677">Repeat</keyword>
<feature type="repeat" description="PPR" evidence="2">
    <location>
        <begin position="339"/>
        <end position="369"/>
    </location>
</feature>
<evidence type="ECO:0000313" key="4">
    <source>
        <dbReference type="RefSeq" id="XP_011075331.2"/>
    </source>
</evidence>
<evidence type="ECO:0000313" key="3">
    <source>
        <dbReference type="Proteomes" id="UP000504604"/>
    </source>
</evidence>
<feature type="repeat" description="PPR" evidence="2">
    <location>
        <begin position="797"/>
        <end position="831"/>
    </location>
</feature>
<dbReference type="Pfam" id="PF13041">
    <property type="entry name" value="PPR_2"/>
    <property type="match status" value="8"/>
</dbReference>
<feature type="repeat" description="PPR" evidence="2">
    <location>
        <begin position="867"/>
        <end position="901"/>
    </location>
</feature>
<organism evidence="3 4">
    <name type="scientific">Sesamum indicum</name>
    <name type="common">Oriental sesame</name>
    <name type="synonym">Sesamum orientale</name>
    <dbReference type="NCBI Taxonomy" id="4182"/>
    <lineage>
        <taxon>Eukaryota</taxon>
        <taxon>Viridiplantae</taxon>
        <taxon>Streptophyta</taxon>
        <taxon>Embryophyta</taxon>
        <taxon>Tracheophyta</taxon>
        <taxon>Spermatophyta</taxon>
        <taxon>Magnoliopsida</taxon>
        <taxon>eudicotyledons</taxon>
        <taxon>Gunneridae</taxon>
        <taxon>Pentapetalae</taxon>
        <taxon>asterids</taxon>
        <taxon>lamiids</taxon>
        <taxon>Lamiales</taxon>
        <taxon>Pedaliaceae</taxon>
        <taxon>Sesamum</taxon>
    </lineage>
</organism>
<feature type="repeat" description="PPR" evidence="2">
    <location>
        <begin position="1125"/>
        <end position="1159"/>
    </location>
</feature>
<feature type="repeat" description="PPR" evidence="2">
    <location>
        <begin position="1007"/>
        <end position="1041"/>
    </location>
</feature>
<dbReference type="InParanoid" id="A0A6I9T4P3"/>
<dbReference type="PROSITE" id="PS51375">
    <property type="entry name" value="PPR"/>
    <property type="match status" value="21"/>
</dbReference>
<name>A0A6I9T4P3_SESIN</name>
<dbReference type="PANTHER" id="PTHR47932:SF34">
    <property type="entry name" value="OS10G0147250 PROTEIN"/>
    <property type="match status" value="1"/>
</dbReference>
<gene>
    <name evidence="4" type="primary">LOC105159827</name>
</gene>
<keyword evidence="3" id="KW-1185">Reference proteome</keyword>
<dbReference type="RefSeq" id="XP_011075331.2">
    <property type="nucleotide sequence ID" value="XM_011077029.2"/>
</dbReference>
<dbReference type="PANTHER" id="PTHR47932">
    <property type="entry name" value="ATPASE EXPRESSION PROTEIN 3"/>
    <property type="match status" value="1"/>
</dbReference>
<accession>A0A6I9T4P3</accession>
<dbReference type="SUPFAM" id="SSF48452">
    <property type="entry name" value="TPR-like"/>
    <property type="match status" value="1"/>
</dbReference>
<feature type="repeat" description="PPR" evidence="2">
    <location>
        <begin position="234"/>
        <end position="268"/>
    </location>
</feature>
<dbReference type="Pfam" id="PF12854">
    <property type="entry name" value="PPR_1"/>
    <property type="match status" value="1"/>
</dbReference>
<feature type="repeat" description="PPR" evidence="2">
    <location>
        <begin position="1160"/>
        <end position="1194"/>
    </location>
</feature>
<feature type="repeat" description="PPR" evidence="2">
    <location>
        <begin position="165"/>
        <end position="195"/>
    </location>
</feature>
<feature type="repeat" description="PPR" evidence="2">
    <location>
        <begin position="937"/>
        <end position="971"/>
    </location>
</feature>
<reference evidence="4" key="1">
    <citation type="submission" date="2025-08" db="UniProtKB">
        <authorList>
            <consortium name="RefSeq"/>
        </authorList>
    </citation>
    <scope>IDENTIFICATION</scope>
</reference>
<dbReference type="InterPro" id="IPR002885">
    <property type="entry name" value="PPR_rpt"/>
</dbReference>
<dbReference type="FunCoup" id="A0A6I9T4P3">
    <property type="interactions" value="1242"/>
</dbReference>
<feature type="repeat" description="PPR" evidence="2">
    <location>
        <begin position="408"/>
        <end position="442"/>
    </location>
</feature>
<feature type="repeat" description="PPR" evidence="2">
    <location>
        <begin position="832"/>
        <end position="866"/>
    </location>
</feature>
<protein>
    <submittedName>
        <fullName evidence="4">Pentatricopeptide repeat-containing protein At1g79540</fullName>
    </submittedName>
</protein>
<evidence type="ECO:0000256" key="2">
    <source>
        <dbReference type="PROSITE-ProRule" id="PRU00708"/>
    </source>
</evidence>
<dbReference type="KEGG" id="sind:105159827"/>
<evidence type="ECO:0000256" key="1">
    <source>
        <dbReference type="ARBA" id="ARBA00022737"/>
    </source>
</evidence>